<gene>
    <name evidence="2" type="primary">28</name>
    <name evidence="2" type="ORF">SEA_ZIPP_28</name>
</gene>
<accession>A0A514DHU3</accession>
<feature type="region of interest" description="Disordered" evidence="1">
    <location>
        <begin position="100"/>
        <end position="137"/>
    </location>
</feature>
<evidence type="ECO:0000313" key="2">
    <source>
        <dbReference type="EMBL" id="QDH93182.1"/>
    </source>
</evidence>
<name>A0A514DHU3_9CAUD</name>
<dbReference type="KEGG" id="vg:63027331"/>
<dbReference type="RefSeq" id="YP_010002777.1">
    <property type="nucleotide sequence ID" value="NC_053248.1"/>
</dbReference>
<proteinExistence type="predicted"/>
<protein>
    <recommendedName>
        <fullName evidence="4">Tail assembly chaperone</fullName>
    </recommendedName>
</protein>
<sequence length="137" mass="14264">MSEQVTIEAQQSFGELRAGDVVTVDRTGYVDRLIKNKRVVVVGDDTEPTTTVAPGGDDLVPAGIPKRNASRDDWAEWLAVNTSIVTEGKTHTQLLAEYDELTATPPATTDTVDDQAAGAATDSGADGTDGSAGDGTD</sequence>
<dbReference type="Proteomes" id="UP000316610">
    <property type="component" value="Segment"/>
</dbReference>
<evidence type="ECO:0008006" key="4">
    <source>
        <dbReference type="Google" id="ProtNLM"/>
    </source>
</evidence>
<dbReference type="GeneID" id="63027331"/>
<feature type="compositionally biased region" description="Low complexity" evidence="1">
    <location>
        <begin position="102"/>
        <end position="129"/>
    </location>
</feature>
<organism evidence="2 3">
    <name type="scientific">Gordonia phage Zipp</name>
    <dbReference type="NCBI Taxonomy" id="2591212"/>
    <lineage>
        <taxon>Viruses</taxon>
        <taxon>Duplodnaviria</taxon>
        <taxon>Heunggongvirae</taxon>
        <taxon>Uroviricota</taxon>
        <taxon>Caudoviricetes</taxon>
        <taxon>Stackebrandtviridae</taxon>
        <taxon>Schenleyvirinae</taxon>
        <taxon>Zitchvirus</taxon>
        <taxon>Zitchvirus zipp</taxon>
    </lineage>
</organism>
<dbReference type="EMBL" id="MK937607">
    <property type="protein sequence ID" value="QDH93182.1"/>
    <property type="molecule type" value="Genomic_DNA"/>
</dbReference>
<evidence type="ECO:0000256" key="1">
    <source>
        <dbReference type="SAM" id="MobiDB-lite"/>
    </source>
</evidence>
<keyword evidence="3" id="KW-1185">Reference proteome</keyword>
<evidence type="ECO:0000313" key="3">
    <source>
        <dbReference type="Proteomes" id="UP000316610"/>
    </source>
</evidence>
<reference evidence="2 3" key="1">
    <citation type="submission" date="2019-05" db="EMBL/GenBank/DDBJ databases">
        <authorList>
            <person name="Hammer B.W."/>
            <person name="Chiaro A."/>
            <person name="Dufresne J."/>
            <person name="Kristler A."/>
            <person name="Kuo C.N."/>
            <person name="Ozcan Z."/>
            <person name="Pasmanik V."/>
            <person name="Shin J."/>
            <person name="Stephens K.N."/>
            <person name="Butela K.A."/>
            <person name="Garlena R.A."/>
            <person name="Russell D.A."/>
            <person name="Pope W.H."/>
            <person name="Jacobs-Sera D."/>
            <person name="Hatfull G.F."/>
        </authorList>
    </citation>
    <scope>NUCLEOTIDE SEQUENCE [LARGE SCALE GENOMIC DNA]</scope>
</reference>